<feature type="transmembrane region" description="Helical" evidence="1">
    <location>
        <begin position="46"/>
        <end position="66"/>
    </location>
</feature>
<keyword evidence="1" id="KW-0472">Membrane</keyword>
<dbReference type="RefSeq" id="WP_091612584.1">
    <property type="nucleotide sequence ID" value="NZ_FMCX01000007.1"/>
</dbReference>
<dbReference type="AlphaFoldDB" id="A0A1C5A3Z0"/>
<gene>
    <name evidence="2" type="ORF">GA0070564_107276</name>
</gene>
<dbReference type="OrthoDB" id="3390998at2"/>
<evidence type="ECO:0008006" key="4">
    <source>
        <dbReference type="Google" id="ProtNLM"/>
    </source>
</evidence>
<name>A0A1C5A3Z0_9ACTN</name>
<dbReference type="Proteomes" id="UP000199504">
    <property type="component" value="Unassembled WGS sequence"/>
</dbReference>
<reference evidence="3" key="1">
    <citation type="submission" date="2016-06" db="EMBL/GenBank/DDBJ databases">
        <authorList>
            <person name="Varghese N."/>
            <person name="Submissions Spin"/>
        </authorList>
    </citation>
    <scope>NUCLEOTIDE SEQUENCE [LARGE SCALE GENOMIC DNA]</scope>
    <source>
        <strain evidence="3">DSM 44830</strain>
    </source>
</reference>
<proteinExistence type="predicted"/>
<dbReference type="STRING" id="262898.GA0070564_107276"/>
<feature type="transmembrane region" description="Helical" evidence="1">
    <location>
        <begin position="21"/>
        <end position="40"/>
    </location>
</feature>
<evidence type="ECO:0000313" key="3">
    <source>
        <dbReference type="Proteomes" id="UP000199504"/>
    </source>
</evidence>
<sequence>MSDDRPTRRHAYDRLPNLAMFALLWPVLTVVVALPMRWLFDRSEPFEEALLSAAQSGVWLGPVLAFSRRVNTDRRRALDPDGAALRDALRQGEPPADERLRAALPAYLRGQRRATLLGLVVILACCAGLILLAAATKIDWYWAVVYGLVAVVSAVVAVRTLTRVRRLDRQLRNYP</sequence>
<keyword evidence="3" id="KW-1185">Reference proteome</keyword>
<feature type="transmembrane region" description="Helical" evidence="1">
    <location>
        <begin position="114"/>
        <end position="134"/>
    </location>
</feature>
<evidence type="ECO:0000256" key="1">
    <source>
        <dbReference type="SAM" id="Phobius"/>
    </source>
</evidence>
<keyword evidence="1" id="KW-1133">Transmembrane helix</keyword>
<feature type="transmembrane region" description="Helical" evidence="1">
    <location>
        <begin position="140"/>
        <end position="162"/>
    </location>
</feature>
<accession>A0A1C5A3Z0</accession>
<protein>
    <recommendedName>
        <fullName evidence="4">Transmembrane protein</fullName>
    </recommendedName>
</protein>
<organism evidence="2 3">
    <name type="scientific">Micromonospora mirobrigensis</name>
    <dbReference type="NCBI Taxonomy" id="262898"/>
    <lineage>
        <taxon>Bacteria</taxon>
        <taxon>Bacillati</taxon>
        <taxon>Actinomycetota</taxon>
        <taxon>Actinomycetes</taxon>
        <taxon>Micromonosporales</taxon>
        <taxon>Micromonosporaceae</taxon>
        <taxon>Micromonospora</taxon>
    </lineage>
</organism>
<keyword evidence="1" id="KW-0812">Transmembrane</keyword>
<dbReference type="EMBL" id="FMCX01000007">
    <property type="protein sequence ID" value="SCF39918.1"/>
    <property type="molecule type" value="Genomic_DNA"/>
</dbReference>
<evidence type="ECO:0000313" key="2">
    <source>
        <dbReference type="EMBL" id="SCF39918.1"/>
    </source>
</evidence>